<evidence type="ECO:0000313" key="2">
    <source>
        <dbReference type="WBParaSite" id="BXY_0580400.1"/>
    </source>
</evidence>
<dbReference type="WBParaSite" id="BXY_0580400.1">
    <property type="protein sequence ID" value="BXY_0580400.1"/>
    <property type="gene ID" value="BXY_0580400"/>
</dbReference>
<name>A0A1I7RYI7_BURXY</name>
<dbReference type="AlphaFoldDB" id="A0A1I7RYI7"/>
<protein>
    <submittedName>
        <fullName evidence="2">WSN domain-containing protein</fullName>
    </submittedName>
</protein>
<accession>A0A1I7RYI7</accession>
<dbReference type="Proteomes" id="UP000095284">
    <property type="component" value="Unplaced"/>
</dbReference>
<proteinExistence type="predicted"/>
<sequence>MRSIGYNNIKGVTVRYLTLSQGVLEMKRLLVIFALAVVCNAQNEDKKLSEKLKGILNAAGIQKKPGEIAELISLIKYDAIRLANKYNLYDEVAPLVPQVIHSLLAVPDNDPLGAGLAPVVGALSKVRDTLVSKASLLELLKIDSEIALLNIIRKSPIQSTIVDNLYAVFDAAYLNKSKEDCRRIILAVVQGSYEVGEKLSQSPLHHVNRFFSDISNIDKRHPLGPTLDRVQKSFKELALHLSRYLLIRGRPILQYPLFSFELSNLLVQAKSREDDTILDGLSGNQLLLFEQLVEALKDLKHELK</sequence>
<reference evidence="2" key="1">
    <citation type="submission" date="2016-11" db="UniProtKB">
        <authorList>
            <consortium name="WormBaseParasite"/>
        </authorList>
    </citation>
    <scope>IDENTIFICATION</scope>
</reference>
<evidence type="ECO:0000313" key="1">
    <source>
        <dbReference type="Proteomes" id="UP000095284"/>
    </source>
</evidence>
<organism evidence="1 2">
    <name type="scientific">Bursaphelenchus xylophilus</name>
    <name type="common">Pinewood nematode worm</name>
    <name type="synonym">Aphelenchoides xylophilus</name>
    <dbReference type="NCBI Taxonomy" id="6326"/>
    <lineage>
        <taxon>Eukaryota</taxon>
        <taxon>Metazoa</taxon>
        <taxon>Ecdysozoa</taxon>
        <taxon>Nematoda</taxon>
        <taxon>Chromadorea</taxon>
        <taxon>Rhabditida</taxon>
        <taxon>Tylenchina</taxon>
        <taxon>Tylenchomorpha</taxon>
        <taxon>Aphelenchoidea</taxon>
        <taxon>Aphelenchoididae</taxon>
        <taxon>Bursaphelenchus</taxon>
    </lineage>
</organism>